<dbReference type="EMBL" id="PVZC01000003">
    <property type="protein sequence ID" value="PRX99573.1"/>
    <property type="molecule type" value="Genomic_DNA"/>
</dbReference>
<feature type="region of interest" description="Disordered" evidence="9">
    <location>
        <begin position="33"/>
        <end position="61"/>
    </location>
</feature>
<dbReference type="RefSeq" id="WP_106244236.1">
    <property type="nucleotide sequence ID" value="NZ_PVZC01000003.1"/>
</dbReference>
<evidence type="ECO:0000256" key="5">
    <source>
        <dbReference type="ARBA" id="ARBA00022801"/>
    </source>
</evidence>
<evidence type="ECO:0000256" key="9">
    <source>
        <dbReference type="SAM" id="MobiDB-lite"/>
    </source>
</evidence>
<evidence type="ECO:0000256" key="1">
    <source>
        <dbReference type="ARBA" id="ARBA00002663"/>
    </source>
</evidence>
<comment type="caution">
    <text evidence="10">The sequence shown here is derived from an EMBL/GenBank/DDBJ whole genome shotgun (WGS) entry which is preliminary data.</text>
</comment>
<keyword evidence="5 7" id="KW-0378">Hydrolase</keyword>
<keyword evidence="6 7" id="KW-0694">RNA-binding</keyword>
<dbReference type="InterPro" id="IPR020568">
    <property type="entry name" value="Ribosomal_Su5_D2-typ_SF"/>
</dbReference>
<dbReference type="NCBIfam" id="TIGR00188">
    <property type="entry name" value="rnpA"/>
    <property type="match status" value="1"/>
</dbReference>
<feature type="compositionally biased region" description="Low complexity" evidence="9">
    <location>
        <begin position="47"/>
        <end position="61"/>
    </location>
</feature>
<evidence type="ECO:0000256" key="4">
    <source>
        <dbReference type="ARBA" id="ARBA00022759"/>
    </source>
</evidence>
<dbReference type="Pfam" id="PF00825">
    <property type="entry name" value="Ribonuclease_P"/>
    <property type="match status" value="1"/>
</dbReference>
<comment type="function">
    <text evidence="1 7">RNaseP catalyzes the removal of the 5'-leader sequence from pre-tRNA to produce the mature 5'-terminus. It can also cleave other RNA substrates such as 4.5S RNA. The protein component plays an auxiliary but essential role in vivo by binding to the 5'-leader sequence and broadening the substrate specificity of the ribozyme.</text>
</comment>
<comment type="similarity">
    <text evidence="7">Belongs to the RnpA family.</text>
</comment>
<evidence type="ECO:0000313" key="10">
    <source>
        <dbReference type="EMBL" id="PRX99573.1"/>
    </source>
</evidence>
<dbReference type="InterPro" id="IPR020539">
    <property type="entry name" value="RNase_P_CS"/>
</dbReference>
<dbReference type="PANTHER" id="PTHR33992">
    <property type="entry name" value="RIBONUCLEASE P PROTEIN COMPONENT"/>
    <property type="match status" value="1"/>
</dbReference>
<reference evidence="10 11" key="1">
    <citation type="submission" date="2018-03" db="EMBL/GenBank/DDBJ databases">
        <title>Genomic Encyclopedia of Archaeal and Bacterial Type Strains, Phase II (KMG-II): from individual species to whole genera.</title>
        <authorList>
            <person name="Goeker M."/>
        </authorList>
    </citation>
    <scope>NUCLEOTIDE SEQUENCE [LARGE SCALE GENOMIC DNA]</scope>
    <source>
        <strain evidence="10 11">DSM 45601</strain>
    </source>
</reference>
<dbReference type="GO" id="GO:0030677">
    <property type="term" value="C:ribonuclease P complex"/>
    <property type="evidence" value="ECO:0007669"/>
    <property type="project" value="TreeGrafter"/>
</dbReference>
<evidence type="ECO:0000256" key="2">
    <source>
        <dbReference type="ARBA" id="ARBA00022694"/>
    </source>
</evidence>
<dbReference type="AlphaFoldDB" id="A0A2T0Q782"/>
<feature type="region of interest" description="Disordered" evidence="9">
    <location>
        <begin position="126"/>
        <end position="156"/>
    </location>
</feature>
<comment type="subunit">
    <text evidence="7">Consists of a catalytic RNA component (M1 or rnpB) and a protein subunit.</text>
</comment>
<dbReference type="GO" id="GO:0042781">
    <property type="term" value="F:3'-tRNA processing endoribonuclease activity"/>
    <property type="evidence" value="ECO:0007669"/>
    <property type="project" value="TreeGrafter"/>
</dbReference>
<dbReference type="PROSITE" id="PS00648">
    <property type="entry name" value="RIBONUCLEASE_P"/>
    <property type="match status" value="1"/>
</dbReference>
<evidence type="ECO:0000256" key="8">
    <source>
        <dbReference type="NCBIfam" id="TIGR00188"/>
    </source>
</evidence>
<name>A0A2T0Q782_9ACTN</name>
<dbReference type="Proteomes" id="UP000237846">
    <property type="component" value="Unassembled WGS sequence"/>
</dbReference>
<dbReference type="HAMAP" id="MF_00227">
    <property type="entry name" value="RNase_P"/>
    <property type="match status" value="1"/>
</dbReference>
<keyword evidence="4 7" id="KW-0255">Endonuclease</keyword>
<keyword evidence="11" id="KW-1185">Reference proteome</keyword>
<organism evidence="10 11">
    <name type="scientific">Allonocardiopsis opalescens</name>
    <dbReference type="NCBI Taxonomy" id="1144618"/>
    <lineage>
        <taxon>Bacteria</taxon>
        <taxon>Bacillati</taxon>
        <taxon>Actinomycetota</taxon>
        <taxon>Actinomycetes</taxon>
        <taxon>Streptosporangiales</taxon>
        <taxon>Allonocardiopsis</taxon>
    </lineage>
</organism>
<dbReference type="PANTHER" id="PTHR33992:SF1">
    <property type="entry name" value="RIBONUCLEASE P PROTEIN COMPONENT"/>
    <property type="match status" value="1"/>
</dbReference>
<proteinExistence type="inferred from homology"/>
<dbReference type="Gene3D" id="3.30.230.10">
    <property type="match status" value="1"/>
</dbReference>
<evidence type="ECO:0000256" key="7">
    <source>
        <dbReference type="HAMAP-Rule" id="MF_00227"/>
    </source>
</evidence>
<gene>
    <name evidence="7" type="primary">rnpA</name>
    <name evidence="10" type="ORF">CLV72_103174</name>
</gene>
<keyword evidence="3 7" id="KW-0540">Nuclease</keyword>
<accession>A0A2T0Q782</accession>
<dbReference type="GO" id="GO:0001682">
    <property type="term" value="P:tRNA 5'-leader removal"/>
    <property type="evidence" value="ECO:0007669"/>
    <property type="project" value="UniProtKB-UniRule"/>
</dbReference>
<evidence type="ECO:0000256" key="6">
    <source>
        <dbReference type="ARBA" id="ARBA00022884"/>
    </source>
</evidence>
<dbReference type="SUPFAM" id="SSF54211">
    <property type="entry name" value="Ribosomal protein S5 domain 2-like"/>
    <property type="match status" value="1"/>
</dbReference>
<dbReference type="EC" id="3.1.26.5" evidence="7 8"/>
<dbReference type="GO" id="GO:0004526">
    <property type="term" value="F:ribonuclease P activity"/>
    <property type="evidence" value="ECO:0007669"/>
    <property type="project" value="UniProtKB-UniRule"/>
</dbReference>
<dbReference type="InterPro" id="IPR000100">
    <property type="entry name" value="RNase_P"/>
</dbReference>
<sequence>MLPRGSRIRRSADFTSVLRRGRRAGRPALVVHLLPPDPPGGTAPEQAPASDASPDASPTRAGFVVSRAVGGAVVRNRVRRRLRHLVRERLPLLPPGSLLVVRANPAAATTHYQELAVQLDSALDRLARPGAGTGGARTGRSGRAPQPRSRRHSEAG</sequence>
<evidence type="ECO:0000313" key="11">
    <source>
        <dbReference type="Proteomes" id="UP000237846"/>
    </source>
</evidence>
<dbReference type="GO" id="GO:0000049">
    <property type="term" value="F:tRNA binding"/>
    <property type="evidence" value="ECO:0007669"/>
    <property type="project" value="UniProtKB-UniRule"/>
</dbReference>
<comment type="catalytic activity">
    <reaction evidence="7">
        <text>Endonucleolytic cleavage of RNA, removing 5'-extranucleotides from tRNA precursor.</text>
        <dbReference type="EC" id="3.1.26.5"/>
    </reaction>
</comment>
<dbReference type="InterPro" id="IPR014721">
    <property type="entry name" value="Ribsml_uS5_D2-typ_fold_subgr"/>
</dbReference>
<evidence type="ECO:0000256" key="3">
    <source>
        <dbReference type="ARBA" id="ARBA00022722"/>
    </source>
</evidence>
<keyword evidence="2 7" id="KW-0819">tRNA processing</keyword>
<protein>
    <recommendedName>
        <fullName evidence="7 8">Ribonuclease P protein component</fullName>
        <shortName evidence="7">RNase P protein</shortName>
        <shortName evidence="7">RNaseP protein</shortName>
        <ecNumber evidence="7 8">3.1.26.5</ecNumber>
    </recommendedName>
    <alternativeName>
        <fullName evidence="7">Protein C5</fullName>
    </alternativeName>
</protein>